<keyword evidence="1" id="KW-1133">Transmembrane helix</keyword>
<keyword evidence="1" id="KW-0472">Membrane</keyword>
<keyword evidence="3" id="KW-1185">Reference proteome</keyword>
<organism evidence="2 3">
    <name type="scientific">Sagittula salina</name>
    <dbReference type="NCBI Taxonomy" id="2820268"/>
    <lineage>
        <taxon>Bacteria</taxon>
        <taxon>Pseudomonadati</taxon>
        <taxon>Pseudomonadota</taxon>
        <taxon>Alphaproteobacteria</taxon>
        <taxon>Rhodobacterales</taxon>
        <taxon>Roseobacteraceae</taxon>
        <taxon>Sagittula</taxon>
    </lineage>
</organism>
<reference evidence="2" key="1">
    <citation type="submission" date="2021-03" db="EMBL/GenBank/DDBJ databases">
        <title>Sagittula salina sp. nov. strain M10.9X isolated from the marine waste.</title>
        <authorList>
            <person name="Satari L."/>
            <person name="Molina-Menor E."/>
            <person name="Vidal-Verdu A."/>
            <person name="Pascual J."/>
            <person name="Pereto J."/>
            <person name="Porcar M."/>
        </authorList>
    </citation>
    <scope>NUCLEOTIDE SEQUENCE</scope>
    <source>
        <strain evidence="2">M10.9X</strain>
    </source>
</reference>
<dbReference type="Proteomes" id="UP000675940">
    <property type="component" value="Unassembled WGS sequence"/>
</dbReference>
<accession>A0A940S1E2</accession>
<protein>
    <submittedName>
        <fullName evidence="2">Uncharacterized protein</fullName>
    </submittedName>
</protein>
<evidence type="ECO:0000313" key="3">
    <source>
        <dbReference type="Proteomes" id="UP000675940"/>
    </source>
</evidence>
<name>A0A940S1E2_9RHOB</name>
<dbReference type="RefSeq" id="WP_209362009.1">
    <property type="nucleotide sequence ID" value="NZ_JAGISH010000009.1"/>
</dbReference>
<feature type="transmembrane region" description="Helical" evidence="1">
    <location>
        <begin position="6"/>
        <end position="23"/>
    </location>
</feature>
<evidence type="ECO:0000313" key="2">
    <source>
        <dbReference type="EMBL" id="MBP0484053.1"/>
    </source>
</evidence>
<keyword evidence="1" id="KW-0812">Transmembrane</keyword>
<sequence>MTTFEIILSITSVVVAICVSAWMRHLGNTSGRDRQVDPERLRHFIENPPTRGATKS</sequence>
<comment type="caution">
    <text evidence="2">The sequence shown here is derived from an EMBL/GenBank/DDBJ whole genome shotgun (WGS) entry which is preliminary data.</text>
</comment>
<gene>
    <name evidence="2" type="ORF">J5474_16350</name>
</gene>
<dbReference type="AlphaFoldDB" id="A0A940S1E2"/>
<dbReference type="EMBL" id="JAGISH010000009">
    <property type="protein sequence ID" value="MBP0484053.1"/>
    <property type="molecule type" value="Genomic_DNA"/>
</dbReference>
<proteinExistence type="predicted"/>
<evidence type="ECO:0000256" key="1">
    <source>
        <dbReference type="SAM" id="Phobius"/>
    </source>
</evidence>